<evidence type="ECO:0000313" key="4">
    <source>
        <dbReference type="EMBL" id="PTB46086.1"/>
    </source>
</evidence>
<evidence type="ECO:0000259" key="3">
    <source>
        <dbReference type="PROSITE" id="PS50405"/>
    </source>
</evidence>
<dbReference type="STRING" id="1042311.A0A2T3ZMQ7"/>
<proteinExistence type="inferred from homology"/>
<dbReference type="Pfam" id="PF02798">
    <property type="entry name" value="GST_N"/>
    <property type="match status" value="1"/>
</dbReference>
<dbReference type="Gene3D" id="1.20.1050.10">
    <property type="match status" value="1"/>
</dbReference>
<dbReference type="InterPro" id="IPR010987">
    <property type="entry name" value="Glutathione-S-Trfase_C-like"/>
</dbReference>
<evidence type="ECO:0000259" key="2">
    <source>
        <dbReference type="PROSITE" id="PS50404"/>
    </source>
</evidence>
<dbReference type="InterPro" id="IPR040079">
    <property type="entry name" value="Glutathione_S-Trfase"/>
</dbReference>
<dbReference type="InterPro" id="IPR036282">
    <property type="entry name" value="Glutathione-S-Trfase_C_sf"/>
</dbReference>
<evidence type="ECO:0000256" key="1">
    <source>
        <dbReference type="ARBA" id="ARBA00007409"/>
    </source>
</evidence>
<accession>A0A2T3ZMQ7</accession>
<dbReference type="EMBL" id="KZ679256">
    <property type="protein sequence ID" value="PTB46086.1"/>
    <property type="molecule type" value="Genomic_DNA"/>
</dbReference>
<keyword evidence="5" id="KW-1185">Reference proteome</keyword>
<evidence type="ECO:0008006" key="6">
    <source>
        <dbReference type="Google" id="ProtNLM"/>
    </source>
</evidence>
<dbReference type="Proteomes" id="UP000240493">
    <property type="component" value="Unassembled WGS sequence"/>
</dbReference>
<evidence type="ECO:0000313" key="5">
    <source>
        <dbReference type="Proteomes" id="UP000240493"/>
    </source>
</evidence>
<protein>
    <recommendedName>
        <fullName evidence="6">Glutathione S-transferase</fullName>
    </recommendedName>
</protein>
<dbReference type="PROSITE" id="PS50405">
    <property type="entry name" value="GST_CTER"/>
    <property type="match status" value="1"/>
</dbReference>
<dbReference type="GO" id="GO:0004364">
    <property type="term" value="F:glutathione transferase activity"/>
    <property type="evidence" value="ECO:0007669"/>
    <property type="project" value="TreeGrafter"/>
</dbReference>
<dbReference type="Pfam" id="PF14497">
    <property type="entry name" value="GST_C_3"/>
    <property type="match status" value="1"/>
</dbReference>
<comment type="similarity">
    <text evidence="1">Belongs to the GST superfamily.</text>
</comment>
<dbReference type="Gene3D" id="3.40.30.10">
    <property type="entry name" value="Glutaredoxin"/>
    <property type="match status" value="1"/>
</dbReference>
<organism evidence="4 5">
    <name type="scientific">Trichoderma asperellum (strain ATCC 204424 / CBS 433.97 / NBRC 101777)</name>
    <dbReference type="NCBI Taxonomy" id="1042311"/>
    <lineage>
        <taxon>Eukaryota</taxon>
        <taxon>Fungi</taxon>
        <taxon>Dikarya</taxon>
        <taxon>Ascomycota</taxon>
        <taxon>Pezizomycotina</taxon>
        <taxon>Sordariomycetes</taxon>
        <taxon>Hypocreomycetidae</taxon>
        <taxon>Hypocreales</taxon>
        <taxon>Hypocreaceae</taxon>
        <taxon>Trichoderma</taxon>
    </lineage>
</organism>
<dbReference type="PROSITE" id="PS50404">
    <property type="entry name" value="GST_NTER"/>
    <property type="match status" value="1"/>
</dbReference>
<dbReference type="PANTHER" id="PTHR11571:SF150">
    <property type="entry name" value="GLUTATHIONE S-TRANSFERASE"/>
    <property type="match status" value="1"/>
</dbReference>
<dbReference type="GO" id="GO:0006749">
    <property type="term" value="P:glutathione metabolic process"/>
    <property type="evidence" value="ECO:0007669"/>
    <property type="project" value="TreeGrafter"/>
</dbReference>
<sequence length="207" mass="23633">MAAETIPTLHYFDLGTLGRGEVIRLFLRDAGIEFKDIRHRYGTWSVESDKFKQQGITRTGKLPALIINGTILNQHVPILRYLSRDLGRYDGETNHKKFQVDAVADNYIDWRAQWVANIGNPSDDYKNKFLPMYYAAVAKYYSENNGPYLLGDKITYADFAVYQSVDNDERIGALPTELPAEIVKLREAIEGRPNIAAYIKENRPNKA</sequence>
<dbReference type="AlphaFoldDB" id="A0A2T3ZMQ7"/>
<dbReference type="OrthoDB" id="414243at2759"/>
<dbReference type="PANTHER" id="PTHR11571">
    <property type="entry name" value="GLUTATHIONE S-TRANSFERASE"/>
    <property type="match status" value="1"/>
</dbReference>
<dbReference type="InterPro" id="IPR036249">
    <property type="entry name" value="Thioredoxin-like_sf"/>
</dbReference>
<feature type="domain" description="GST C-terminal" evidence="3">
    <location>
        <begin position="93"/>
        <end position="207"/>
    </location>
</feature>
<reference evidence="4 5" key="1">
    <citation type="submission" date="2016-07" db="EMBL/GenBank/DDBJ databases">
        <title>Multiple horizontal gene transfer events from other fungi enriched the ability of initially mycotrophic Trichoderma (Ascomycota) to feed on dead plant biomass.</title>
        <authorList>
            <consortium name="DOE Joint Genome Institute"/>
            <person name="Aerts A."/>
            <person name="Atanasova L."/>
            <person name="Chenthamara K."/>
            <person name="Zhang J."/>
            <person name="Grujic M."/>
            <person name="Henrissat B."/>
            <person name="Kuo A."/>
            <person name="Salamov A."/>
            <person name="Lipzen A."/>
            <person name="Labutti K."/>
            <person name="Barry K."/>
            <person name="Miao Y."/>
            <person name="Rahimi M.J."/>
            <person name="Shen Q."/>
            <person name="Grigoriev I.V."/>
            <person name="Kubicek C.P."/>
            <person name="Druzhinina I.S."/>
        </authorList>
    </citation>
    <scope>NUCLEOTIDE SEQUENCE [LARGE SCALE GENOMIC DNA]</scope>
    <source>
        <strain evidence="4 5">CBS 433.97</strain>
    </source>
</reference>
<dbReference type="SUPFAM" id="SSF47616">
    <property type="entry name" value="GST C-terminal domain-like"/>
    <property type="match status" value="1"/>
</dbReference>
<dbReference type="SFLD" id="SFLDS00019">
    <property type="entry name" value="Glutathione_Transferase_(cytos"/>
    <property type="match status" value="1"/>
</dbReference>
<gene>
    <name evidence="4" type="ORF">M441DRAFT_181047</name>
</gene>
<dbReference type="SUPFAM" id="SSF52833">
    <property type="entry name" value="Thioredoxin-like"/>
    <property type="match status" value="1"/>
</dbReference>
<feature type="domain" description="GST N-terminal" evidence="2">
    <location>
        <begin position="7"/>
        <end position="90"/>
    </location>
</feature>
<dbReference type="CDD" id="cd03039">
    <property type="entry name" value="GST_N_Sigma_like"/>
    <property type="match status" value="1"/>
</dbReference>
<dbReference type="InterPro" id="IPR050213">
    <property type="entry name" value="GST_superfamily"/>
</dbReference>
<dbReference type="InterPro" id="IPR004046">
    <property type="entry name" value="GST_C"/>
</dbReference>
<name>A0A2T3ZMQ7_TRIA4</name>
<dbReference type="InterPro" id="IPR004045">
    <property type="entry name" value="Glutathione_S-Trfase_N"/>
</dbReference>